<evidence type="ECO:0000256" key="1">
    <source>
        <dbReference type="ARBA" id="ARBA00022676"/>
    </source>
</evidence>
<sequence>MWLKLLAYFSGARRRLVRLRRIFLRKVIPPKILIVRNDGMGDFILTLPIISAIKAQLPHARVYVLASRSLHSMASFLPEIDGWILDPGCLLKRHRKNKSKLQLETEYTNLMREISAYRFDLAIFSYAEKASAELIQAAGIPYRLGPLRRSFFLKFNLWYYIPRRKSSQAEFQLNLKILRSLRLVNMFRFPRVELPQLATPLSKGRYIVMHPYKRSGTALVWPLENFQALARHFSAQNLRTVVIGDREDHETLHAYFGTIPSVEIRADLNLVQTAVLIAGAQHFFGNSSGPLHLAALVQTPHTGFYPQNKTASPRRWRTLPFNENVRLSQHLLSTSLPVACVACRLKRCAYYPCTAGITVESAANSVTFWKPKPAPRMAKAAKKPARKKSKKAQRRK</sequence>
<keyword evidence="1" id="KW-0328">Glycosyltransferase</keyword>
<dbReference type="CDD" id="cd03789">
    <property type="entry name" value="GT9_LPS_heptosyltransferase"/>
    <property type="match status" value="1"/>
</dbReference>
<dbReference type="Proteomes" id="UP000006048">
    <property type="component" value="Chromosome"/>
</dbReference>
<organism evidence="4 5">
    <name type="scientific">Turneriella parva (strain ATCC BAA-1111 / DSM 21527 / NCTC 11395 / H)</name>
    <name type="common">Leptospira parva</name>
    <dbReference type="NCBI Taxonomy" id="869212"/>
    <lineage>
        <taxon>Bacteria</taxon>
        <taxon>Pseudomonadati</taxon>
        <taxon>Spirochaetota</taxon>
        <taxon>Spirochaetia</taxon>
        <taxon>Leptospirales</taxon>
        <taxon>Leptospiraceae</taxon>
        <taxon>Turneriella</taxon>
    </lineage>
</organism>
<evidence type="ECO:0000256" key="2">
    <source>
        <dbReference type="ARBA" id="ARBA00022679"/>
    </source>
</evidence>
<evidence type="ECO:0000313" key="5">
    <source>
        <dbReference type="Proteomes" id="UP000006048"/>
    </source>
</evidence>
<dbReference type="SUPFAM" id="SSF53756">
    <property type="entry name" value="UDP-Glycosyltransferase/glycogen phosphorylase"/>
    <property type="match status" value="1"/>
</dbReference>
<dbReference type="InterPro" id="IPR002201">
    <property type="entry name" value="Glyco_trans_9"/>
</dbReference>
<dbReference type="STRING" id="869212.Turpa_4124"/>
<dbReference type="GO" id="GO:0005829">
    <property type="term" value="C:cytosol"/>
    <property type="evidence" value="ECO:0007669"/>
    <property type="project" value="TreeGrafter"/>
</dbReference>
<keyword evidence="5" id="KW-1185">Reference proteome</keyword>
<dbReference type="Gene3D" id="3.40.50.2000">
    <property type="entry name" value="Glycogen Phosphorylase B"/>
    <property type="match status" value="2"/>
</dbReference>
<gene>
    <name evidence="4" type="ordered locus">Turpa_4124</name>
</gene>
<name>I4BBV0_TURPD</name>
<dbReference type="AlphaFoldDB" id="I4BBV0"/>
<feature type="region of interest" description="Disordered" evidence="3">
    <location>
        <begin position="373"/>
        <end position="396"/>
    </location>
</feature>
<dbReference type="PANTHER" id="PTHR30160">
    <property type="entry name" value="TETRAACYLDISACCHARIDE 4'-KINASE-RELATED"/>
    <property type="match status" value="1"/>
</dbReference>
<dbReference type="InterPro" id="IPR051199">
    <property type="entry name" value="LPS_LOS_Heptosyltrfase"/>
</dbReference>
<accession>I4BBV0</accession>
<evidence type="ECO:0000256" key="3">
    <source>
        <dbReference type="SAM" id="MobiDB-lite"/>
    </source>
</evidence>
<dbReference type="OrthoDB" id="9797795at2"/>
<dbReference type="GO" id="GO:0008713">
    <property type="term" value="F:ADP-heptose-lipopolysaccharide heptosyltransferase activity"/>
    <property type="evidence" value="ECO:0007669"/>
    <property type="project" value="TreeGrafter"/>
</dbReference>
<dbReference type="KEGG" id="tpx:Turpa_4124"/>
<evidence type="ECO:0000313" key="4">
    <source>
        <dbReference type="EMBL" id="AFM14757.1"/>
    </source>
</evidence>
<feature type="compositionally biased region" description="Basic residues" evidence="3">
    <location>
        <begin position="379"/>
        <end position="396"/>
    </location>
</feature>
<dbReference type="HOGENOM" id="CLU_038371_0_3_12"/>
<dbReference type="EMBL" id="CP002959">
    <property type="protein sequence ID" value="AFM14757.1"/>
    <property type="molecule type" value="Genomic_DNA"/>
</dbReference>
<keyword evidence="2 4" id="KW-0808">Transferase</keyword>
<dbReference type="GO" id="GO:0009244">
    <property type="term" value="P:lipopolysaccharide core region biosynthetic process"/>
    <property type="evidence" value="ECO:0007669"/>
    <property type="project" value="TreeGrafter"/>
</dbReference>
<dbReference type="RefSeq" id="WP_014805232.1">
    <property type="nucleotide sequence ID" value="NC_018020.1"/>
</dbReference>
<proteinExistence type="predicted"/>
<dbReference type="PANTHER" id="PTHR30160:SF15">
    <property type="entry name" value="GLYCOSYLTRANSFERASE HI_0523-RELATED"/>
    <property type="match status" value="1"/>
</dbReference>
<protein>
    <submittedName>
        <fullName evidence="4">Glycosyl transferase family 9</fullName>
    </submittedName>
</protein>
<reference evidence="4 5" key="1">
    <citation type="submission" date="2012-06" db="EMBL/GenBank/DDBJ databases">
        <title>The complete chromosome of genome of Turneriella parva DSM 21527.</title>
        <authorList>
            <consortium name="US DOE Joint Genome Institute (JGI-PGF)"/>
            <person name="Lucas S."/>
            <person name="Han J."/>
            <person name="Lapidus A."/>
            <person name="Bruce D."/>
            <person name="Goodwin L."/>
            <person name="Pitluck S."/>
            <person name="Peters L."/>
            <person name="Kyrpides N."/>
            <person name="Mavromatis K."/>
            <person name="Ivanova N."/>
            <person name="Mikhailova N."/>
            <person name="Chertkov O."/>
            <person name="Detter J.C."/>
            <person name="Tapia R."/>
            <person name="Han C."/>
            <person name="Land M."/>
            <person name="Hauser L."/>
            <person name="Markowitz V."/>
            <person name="Cheng J.-F."/>
            <person name="Hugenholtz P."/>
            <person name="Woyke T."/>
            <person name="Wu D."/>
            <person name="Gronow S."/>
            <person name="Wellnitz S."/>
            <person name="Brambilla E."/>
            <person name="Klenk H.-P."/>
            <person name="Eisen J.A."/>
        </authorList>
    </citation>
    <scope>NUCLEOTIDE SEQUENCE [LARGE SCALE GENOMIC DNA]</scope>
    <source>
        <strain evidence="5">ATCC BAA-1111 / DSM 21527 / NCTC 11395 / H</strain>
    </source>
</reference>
<dbReference type="Pfam" id="PF01075">
    <property type="entry name" value="Glyco_transf_9"/>
    <property type="match status" value="1"/>
</dbReference>